<name>A0ACB8HRU9_CITSI</name>
<dbReference type="EMBL" id="CM039178">
    <property type="protein sequence ID" value="KAH9677540.1"/>
    <property type="molecule type" value="Genomic_DNA"/>
</dbReference>
<keyword evidence="2" id="KW-1185">Reference proteome</keyword>
<protein>
    <submittedName>
        <fullName evidence="1">Uncharacterized protein</fullName>
    </submittedName>
</protein>
<dbReference type="Proteomes" id="UP000829398">
    <property type="component" value="Chromosome 9"/>
</dbReference>
<evidence type="ECO:0000313" key="2">
    <source>
        <dbReference type="Proteomes" id="UP000829398"/>
    </source>
</evidence>
<sequence length="509" mass="57556">MIESTLAVRFPAGSNFCSSAALSHSRSICHAEDVTGVHVTSRRPFPSGCSNVPWNRFRRVNGNPCVTRSNVTKKRIQASASDPVKKNERTSYHPFEDIADSTLKNGEEARLTAAETSRTIIELRQQVVYHVQVNSTATLMFTDFTNGGAHENIIWPDLPYVTDEHGNIYIQVKNEEDILPSLISENNFVQVIIGFDTTEMIKEMELAGLAEIDFGIDEIDDEDSDVEDEDEDEDEDEEDEDYDENWVNVLEDEDDEDEMLGDWAKLETMRSSHPMYFAKKLSEVISDDPIDWMEQPPAGITIQGLLRPALIEEHSDIQRHRSSNQYHDVDNSKNVVGNNQEDLHVINGHRNESEPSRNGSEVSKKDDKPMNGTSFYKLEMTKIQPILAHAHQAAVDIEDYRKAQPDVIAHSAANIISRLKAGGEKTTQALKSLCWRTKGIQVEEEAVIGVDSIGFDLRVCAGTQIQTLRFAFNTRATSEYSAERQLNDLLFPRIHQKPQKRKQTYQNEC</sequence>
<comment type="caution">
    <text evidence="1">The sequence shown here is derived from an EMBL/GenBank/DDBJ whole genome shotgun (WGS) entry which is preliminary data.</text>
</comment>
<gene>
    <name evidence="1" type="ORF">KPL71_025409</name>
</gene>
<accession>A0ACB8HRU9</accession>
<proteinExistence type="predicted"/>
<organism evidence="1 2">
    <name type="scientific">Citrus sinensis</name>
    <name type="common">Sweet orange</name>
    <name type="synonym">Citrus aurantium var. sinensis</name>
    <dbReference type="NCBI Taxonomy" id="2711"/>
    <lineage>
        <taxon>Eukaryota</taxon>
        <taxon>Viridiplantae</taxon>
        <taxon>Streptophyta</taxon>
        <taxon>Embryophyta</taxon>
        <taxon>Tracheophyta</taxon>
        <taxon>Spermatophyta</taxon>
        <taxon>Magnoliopsida</taxon>
        <taxon>eudicotyledons</taxon>
        <taxon>Gunneridae</taxon>
        <taxon>Pentapetalae</taxon>
        <taxon>rosids</taxon>
        <taxon>malvids</taxon>
        <taxon>Sapindales</taxon>
        <taxon>Rutaceae</taxon>
        <taxon>Aurantioideae</taxon>
        <taxon>Citrus</taxon>
    </lineage>
</organism>
<reference evidence="2" key="1">
    <citation type="journal article" date="2023" name="Hortic. Res.">
        <title>A chromosome-level phased genome enabling allele-level studies in sweet orange: a case study on citrus Huanglongbing tolerance.</title>
        <authorList>
            <person name="Wu B."/>
            <person name="Yu Q."/>
            <person name="Deng Z."/>
            <person name="Duan Y."/>
            <person name="Luo F."/>
            <person name="Gmitter F. Jr."/>
        </authorList>
    </citation>
    <scope>NUCLEOTIDE SEQUENCE [LARGE SCALE GENOMIC DNA]</scope>
    <source>
        <strain evidence="2">cv. Valencia</strain>
    </source>
</reference>
<evidence type="ECO:0000313" key="1">
    <source>
        <dbReference type="EMBL" id="KAH9677540.1"/>
    </source>
</evidence>